<keyword evidence="2" id="KW-1185">Reference proteome</keyword>
<dbReference type="EMBL" id="BAABAU010000012">
    <property type="protein sequence ID" value="GAA4267883.1"/>
    <property type="molecule type" value="Genomic_DNA"/>
</dbReference>
<protein>
    <submittedName>
        <fullName evidence="1">Uncharacterized protein</fullName>
    </submittedName>
</protein>
<dbReference type="RefSeq" id="WP_344798605.1">
    <property type="nucleotide sequence ID" value="NZ_BAABAU010000012.1"/>
</dbReference>
<evidence type="ECO:0000313" key="1">
    <source>
        <dbReference type="EMBL" id="GAA4267883.1"/>
    </source>
</evidence>
<evidence type="ECO:0000313" key="2">
    <source>
        <dbReference type="Proteomes" id="UP001501594"/>
    </source>
</evidence>
<accession>A0ABP8E6Q8</accession>
<name>A0ABP8E6Q8_9MICO</name>
<gene>
    <name evidence="1" type="ORF">GCM10022256_34950</name>
</gene>
<organism evidence="1 2">
    <name type="scientific">Frondihabitans peucedani</name>
    <dbReference type="NCBI Taxonomy" id="598626"/>
    <lineage>
        <taxon>Bacteria</taxon>
        <taxon>Bacillati</taxon>
        <taxon>Actinomycetota</taxon>
        <taxon>Actinomycetes</taxon>
        <taxon>Micrococcales</taxon>
        <taxon>Microbacteriaceae</taxon>
        <taxon>Frondihabitans</taxon>
    </lineage>
</organism>
<sequence>MGRTELTVGGRRLGVQESADELRETITGLVRDGGGFVTVTTGSGAMDLLVSPALEVAIRVIDDVHDEKDEPSTAGAATIDYFAPAIDDYDF</sequence>
<dbReference type="Proteomes" id="UP001501594">
    <property type="component" value="Unassembled WGS sequence"/>
</dbReference>
<comment type="caution">
    <text evidence="1">The sequence shown here is derived from an EMBL/GenBank/DDBJ whole genome shotgun (WGS) entry which is preliminary data.</text>
</comment>
<reference evidence="2" key="1">
    <citation type="journal article" date="2019" name="Int. J. Syst. Evol. Microbiol.">
        <title>The Global Catalogue of Microorganisms (GCM) 10K type strain sequencing project: providing services to taxonomists for standard genome sequencing and annotation.</title>
        <authorList>
            <consortium name="The Broad Institute Genomics Platform"/>
            <consortium name="The Broad Institute Genome Sequencing Center for Infectious Disease"/>
            <person name="Wu L."/>
            <person name="Ma J."/>
        </authorList>
    </citation>
    <scope>NUCLEOTIDE SEQUENCE [LARGE SCALE GENOMIC DNA]</scope>
    <source>
        <strain evidence="2">JCM 17442</strain>
    </source>
</reference>
<proteinExistence type="predicted"/>